<accession>A0A6I4SYA0</accession>
<dbReference type="Proteomes" id="UP000433652">
    <property type="component" value="Unassembled WGS sequence"/>
</dbReference>
<protein>
    <recommendedName>
        <fullName evidence="4">Nuclear transport factor 2 family protein</fullName>
    </recommendedName>
</protein>
<dbReference type="AlphaFoldDB" id="A0A6I4SYA0"/>
<organism evidence="2 3">
    <name type="scientific">Croceibacterium salegens</name>
    <dbReference type="NCBI Taxonomy" id="1737568"/>
    <lineage>
        <taxon>Bacteria</taxon>
        <taxon>Pseudomonadati</taxon>
        <taxon>Pseudomonadota</taxon>
        <taxon>Alphaproteobacteria</taxon>
        <taxon>Sphingomonadales</taxon>
        <taxon>Erythrobacteraceae</taxon>
        <taxon>Croceibacterium</taxon>
    </lineage>
</organism>
<evidence type="ECO:0000313" key="2">
    <source>
        <dbReference type="EMBL" id="MXO60110.1"/>
    </source>
</evidence>
<name>A0A6I4SYA0_9SPHN</name>
<evidence type="ECO:0008006" key="4">
    <source>
        <dbReference type="Google" id="ProtNLM"/>
    </source>
</evidence>
<dbReference type="OrthoDB" id="7433134at2"/>
<proteinExistence type="predicted"/>
<keyword evidence="1" id="KW-0732">Signal</keyword>
<keyword evidence="3" id="KW-1185">Reference proteome</keyword>
<dbReference type="PROSITE" id="PS51318">
    <property type="entry name" value="TAT"/>
    <property type="match status" value="1"/>
</dbReference>
<comment type="caution">
    <text evidence="2">The sequence shown here is derived from an EMBL/GenBank/DDBJ whole genome shotgun (WGS) entry which is preliminary data.</text>
</comment>
<reference evidence="2 3" key="1">
    <citation type="submission" date="2019-12" db="EMBL/GenBank/DDBJ databases">
        <title>Genomic-based taxomic classification of the family Erythrobacteraceae.</title>
        <authorList>
            <person name="Xu L."/>
        </authorList>
    </citation>
    <scope>NUCLEOTIDE SEQUENCE [LARGE SCALE GENOMIC DNA]</scope>
    <source>
        <strain evidence="2 3">MCCC 1K01500</strain>
    </source>
</reference>
<dbReference type="InterPro" id="IPR006311">
    <property type="entry name" value="TAT_signal"/>
</dbReference>
<dbReference type="RefSeq" id="WP_159795336.1">
    <property type="nucleotide sequence ID" value="NZ_WTYM01000044.1"/>
</dbReference>
<gene>
    <name evidence="2" type="ORF">GRI89_11230</name>
</gene>
<feature type="chain" id="PRO_5026161448" description="Nuclear transport factor 2 family protein" evidence="1">
    <location>
        <begin position="35"/>
        <end position="166"/>
    </location>
</feature>
<evidence type="ECO:0000313" key="3">
    <source>
        <dbReference type="Proteomes" id="UP000433652"/>
    </source>
</evidence>
<evidence type="ECO:0000256" key="1">
    <source>
        <dbReference type="SAM" id="SignalP"/>
    </source>
</evidence>
<feature type="signal peptide" evidence="1">
    <location>
        <begin position="1"/>
        <end position="34"/>
    </location>
</feature>
<sequence length="166" mass="18057">MSETMTGTDRRSFLKTGAIAAAPLAALAPVAALADDGSKARLARIEDERAIEALERELLRRLNAPDTGRCAEMFACGKAPDLGAVSIRADLARAESEIAFADDAKSATLRRTVSAEREIHFTGNTTVEQMVRLQGHGSHRHVEDRTLVARLSKNKDGWRFETVELA</sequence>
<dbReference type="EMBL" id="WTYM01000044">
    <property type="protein sequence ID" value="MXO60110.1"/>
    <property type="molecule type" value="Genomic_DNA"/>
</dbReference>